<dbReference type="PANTHER" id="PTHR10773">
    <property type="entry name" value="DNA-DIRECTED RNA POLYMERASES I, II, AND III SUBUNIT RPABC2"/>
    <property type="match status" value="1"/>
</dbReference>
<name>A0A653D5Q6_CALMS</name>
<dbReference type="Proteomes" id="UP000410492">
    <property type="component" value="Unassembled WGS sequence"/>
</dbReference>
<keyword evidence="3" id="KW-1185">Reference proteome</keyword>
<dbReference type="PANTHER" id="PTHR10773:SF19">
    <property type="match status" value="1"/>
</dbReference>
<reference evidence="2 3" key="1">
    <citation type="submission" date="2019-01" db="EMBL/GenBank/DDBJ databases">
        <authorList>
            <person name="Sayadi A."/>
        </authorList>
    </citation>
    <scope>NUCLEOTIDE SEQUENCE [LARGE SCALE GENOMIC DNA]</scope>
</reference>
<organism evidence="2 3">
    <name type="scientific">Callosobruchus maculatus</name>
    <name type="common">Southern cowpea weevil</name>
    <name type="synonym">Pulse bruchid</name>
    <dbReference type="NCBI Taxonomy" id="64391"/>
    <lineage>
        <taxon>Eukaryota</taxon>
        <taxon>Metazoa</taxon>
        <taxon>Ecdysozoa</taxon>
        <taxon>Arthropoda</taxon>
        <taxon>Hexapoda</taxon>
        <taxon>Insecta</taxon>
        <taxon>Pterygota</taxon>
        <taxon>Neoptera</taxon>
        <taxon>Endopterygota</taxon>
        <taxon>Coleoptera</taxon>
        <taxon>Polyphaga</taxon>
        <taxon>Cucujiformia</taxon>
        <taxon>Chrysomeloidea</taxon>
        <taxon>Chrysomelidae</taxon>
        <taxon>Bruchinae</taxon>
        <taxon>Bruchini</taxon>
        <taxon>Callosobruchus</taxon>
    </lineage>
</organism>
<feature type="non-terminal residue" evidence="2">
    <location>
        <position position="175"/>
    </location>
</feature>
<protein>
    <submittedName>
        <fullName evidence="2">Uncharacterized protein</fullName>
    </submittedName>
</protein>
<dbReference type="OrthoDB" id="6417774at2759"/>
<feature type="region of interest" description="Disordered" evidence="1">
    <location>
        <begin position="1"/>
        <end position="81"/>
    </location>
</feature>
<sequence length="175" mass="20576">MYDSDYSRDDSIADPNFAPEDTDLEEDSDLSEQDFIGDVGANTEENQDSARSVESEKPGKRKIKGDTRLEREERKKKRNTGEEYRTLKGKLVRARQISTLETCRTNCRSRFSDDVRQSVFDEFWRMGDFNRQIQYTADLLEISDKKTVKVRKNDSNRERRFTVKYHLRVNGKTEV</sequence>
<evidence type="ECO:0000313" key="3">
    <source>
        <dbReference type="Proteomes" id="UP000410492"/>
    </source>
</evidence>
<evidence type="ECO:0000256" key="1">
    <source>
        <dbReference type="SAM" id="MobiDB-lite"/>
    </source>
</evidence>
<gene>
    <name evidence="2" type="ORF">CALMAC_LOCUS14680</name>
</gene>
<dbReference type="AlphaFoldDB" id="A0A653D5Q6"/>
<accession>A0A653D5Q6</accession>
<feature type="compositionally biased region" description="Basic and acidic residues" evidence="1">
    <location>
        <begin position="51"/>
        <end position="81"/>
    </location>
</feature>
<feature type="compositionally biased region" description="Basic and acidic residues" evidence="1">
    <location>
        <begin position="1"/>
        <end position="11"/>
    </location>
</feature>
<evidence type="ECO:0000313" key="2">
    <source>
        <dbReference type="EMBL" id="VEN55519.1"/>
    </source>
</evidence>
<feature type="compositionally biased region" description="Acidic residues" evidence="1">
    <location>
        <begin position="20"/>
        <end position="32"/>
    </location>
</feature>
<proteinExistence type="predicted"/>
<dbReference type="EMBL" id="CAACVG010010312">
    <property type="protein sequence ID" value="VEN55519.1"/>
    <property type="molecule type" value="Genomic_DNA"/>
</dbReference>